<keyword evidence="3" id="KW-1003">Cell membrane</keyword>
<dbReference type="AlphaFoldDB" id="A0A2M7G2N8"/>
<organism evidence="8 9">
    <name type="scientific">bacterium (Candidatus Blackallbacteria) CG17_big_fil_post_rev_8_21_14_2_50_48_46</name>
    <dbReference type="NCBI Taxonomy" id="2014261"/>
    <lineage>
        <taxon>Bacteria</taxon>
        <taxon>Candidatus Blackallbacteria</taxon>
    </lineage>
</organism>
<evidence type="ECO:0000256" key="1">
    <source>
        <dbReference type="ARBA" id="ARBA00004651"/>
    </source>
</evidence>
<evidence type="ECO:0000313" key="9">
    <source>
        <dbReference type="Proteomes" id="UP000231019"/>
    </source>
</evidence>
<evidence type="ECO:0000313" key="8">
    <source>
        <dbReference type="EMBL" id="PIW15903.1"/>
    </source>
</evidence>
<dbReference type="PANTHER" id="PTHR33884">
    <property type="entry name" value="UPF0410 PROTEIN YMGE"/>
    <property type="match status" value="1"/>
</dbReference>
<proteinExistence type="inferred from homology"/>
<dbReference type="GO" id="GO:0005886">
    <property type="term" value="C:plasma membrane"/>
    <property type="evidence" value="ECO:0007669"/>
    <property type="project" value="UniProtKB-SubCell"/>
</dbReference>
<dbReference type="Pfam" id="PF04226">
    <property type="entry name" value="Transgly_assoc"/>
    <property type="match status" value="1"/>
</dbReference>
<evidence type="ECO:0000256" key="6">
    <source>
        <dbReference type="ARBA" id="ARBA00023136"/>
    </source>
</evidence>
<keyword evidence="4 7" id="KW-0812">Transmembrane</keyword>
<dbReference type="PANTHER" id="PTHR33884:SF7">
    <property type="entry name" value="BSL8023 PROTEIN"/>
    <property type="match status" value="1"/>
</dbReference>
<reference evidence="8 9" key="1">
    <citation type="submission" date="2017-09" db="EMBL/GenBank/DDBJ databases">
        <title>Depth-based differentiation of microbial function through sediment-hosted aquifers and enrichment of novel symbionts in the deep terrestrial subsurface.</title>
        <authorList>
            <person name="Probst A.J."/>
            <person name="Ladd B."/>
            <person name="Jarett J.K."/>
            <person name="Geller-Mcgrath D.E."/>
            <person name="Sieber C.M."/>
            <person name="Emerson J.B."/>
            <person name="Anantharaman K."/>
            <person name="Thomas B.C."/>
            <person name="Malmstrom R."/>
            <person name="Stieglmeier M."/>
            <person name="Klingl A."/>
            <person name="Woyke T."/>
            <person name="Ryan C.M."/>
            <person name="Banfield J.F."/>
        </authorList>
    </citation>
    <scope>NUCLEOTIDE SEQUENCE [LARGE SCALE GENOMIC DNA]</scope>
    <source>
        <strain evidence="8">CG17_big_fil_post_rev_8_21_14_2_50_48_46</strain>
    </source>
</reference>
<evidence type="ECO:0000256" key="3">
    <source>
        <dbReference type="ARBA" id="ARBA00022475"/>
    </source>
</evidence>
<name>A0A2M7G2N8_9BACT</name>
<feature type="transmembrane region" description="Helical" evidence="7">
    <location>
        <begin position="27"/>
        <end position="46"/>
    </location>
</feature>
<evidence type="ECO:0000256" key="4">
    <source>
        <dbReference type="ARBA" id="ARBA00022692"/>
    </source>
</evidence>
<gene>
    <name evidence="8" type="ORF">COW36_15515</name>
</gene>
<sequence>MKLLGTLLIGLIVGALARFLMPAGSMRLGKTMLVGIGGSLFATVLGKMLNIYQPGQGAGFLGSLVGAVLILALYRHFFKQPQLPRN</sequence>
<keyword evidence="6 7" id="KW-0472">Membrane</keyword>
<dbReference type="Proteomes" id="UP000231019">
    <property type="component" value="Unassembled WGS sequence"/>
</dbReference>
<evidence type="ECO:0000256" key="5">
    <source>
        <dbReference type="ARBA" id="ARBA00022989"/>
    </source>
</evidence>
<comment type="caution">
    <text evidence="8">The sequence shown here is derived from an EMBL/GenBank/DDBJ whole genome shotgun (WGS) entry which is preliminary data.</text>
</comment>
<evidence type="ECO:0000256" key="7">
    <source>
        <dbReference type="SAM" id="Phobius"/>
    </source>
</evidence>
<comment type="similarity">
    <text evidence="2">Belongs to the UPF0410 family.</text>
</comment>
<dbReference type="InterPro" id="IPR007341">
    <property type="entry name" value="Transgly_assoc"/>
</dbReference>
<comment type="subcellular location">
    <subcellularLocation>
        <location evidence="1">Cell membrane</location>
        <topology evidence="1">Multi-pass membrane protein</topology>
    </subcellularLocation>
</comment>
<dbReference type="EMBL" id="PFFQ01000042">
    <property type="protein sequence ID" value="PIW15903.1"/>
    <property type="molecule type" value="Genomic_DNA"/>
</dbReference>
<accession>A0A2M7G2N8</accession>
<protein>
    <submittedName>
        <fullName evidence="8">GlsB/YeaQ/YmgE family stress response membrane protein</fullName>
    </submittedName>
</protein>
<keyword evidence="5 7" id="KW-1133">Transmembrane helix</keyword>
<evidence type="ECO:0000256" key="2">
    <source>
        <dbReference type="ARBA" id="ARBA00011006"/>
    </source>
</evidence>
<feature type="transmembrane region" description="Helical" evidence="7">
    <location>
        <begin position="58"/>
        <end position="77"/>
    </location>
</feature>